<evidence type="ECO:0000256" key="3">
    <source>
        <dbReference type="ARBA" id="ARBA00022553"/>
    </source>
</evidence>
<accession>A0A508A991</accession>
<dbReference type="NCBIfam" id="TIGR01733">
    <property type="entry name" value="AA-adenyl-dom"/>
    <property type="match status" value="1"/>
</dbReference>
<dbReference type="FunFam" id="1.10.1200.10:FF:000016">
    <property type="entry name" value="Non-ribosomal peptide synthase"/>
    <property type="match status" value="1"/>
</dbReference>
<dbReference type="SUPFAM" id="SSF52777">
    <property type="entry name" value="CoA-dependent acyltransferases"/>
    <property type="match status" value="2"/>
</dbReference>
<dbReference type="GO" id="GO:0043041">
    <property type="term" value="P:amino acid activation for nonribosomal peptide biosynthetic process"/>
    <property type="evidence" value="ECO:0007669"/>
    <property type="project" value="TreeGrafter"/>
</dbReference>
<dbReference type="InterPro" id="IPR010071">
    <property type="entry name" value="AA_adenyl_dom"/>
</dbReference>
<dbReference type="Pfam" id="PF00668">
    <property type="entry name" value="Condensation"/>
    <property type="match status" value="1"/>
</dbReference>
<dbReference type="Pfam" id="PF00975">
    <property type="entry name" value="Thioesterase"/>
    <property type="match status" value="1"/>
</dbReference>
<dbReference type="InterPro" id="IPR023213">
    <property type="entry name" value="CAT-like_dom_sf"/>
</dbReference>
<dbReference type="SUPFAM" id="SSF56801">
    <property type="entry name" value="Acetyl-CoA synthetase-like"/>
    <property type="match status" value="1"/>
</dbReference>
<dbReference type="Gene3D" id="3.40.50.1820">
    <property type="entry name" value="alpha/beta hydrolase"/>
    <property type="match status" value="1"/>
</dbReference>
<dbReference type="SUPFAM" id="SSF53474">
    <property type="entry name" value="alpha/beta-Hydrolases"/>
    <property type="match status" value="1"/>
</dbReference>
<dbReference type="Gene3D" id="3.30.300.30">
    <property type="match status" value="1"/>
</dbReference>
<dbReference type="InterPro" id="IPR025110">
    <property type="entry name" value="AMP-bd_C"/>
</dbReference>
<dbReference type="EMBL" id="VICD02000266">
    <property type="protein sequence ID" value="KAB8172136.1"/>
    <property type="molecule type" value="Genomic_DNA"/>
</dbReference>
<dbReference type="GO" id="GO:0005829">
    <property type="term" value="C:cytosol"/>
    <property type="evidence" value="ECO:0007669"/>
    <property type="project" value="TreeGrafter"/>
</dbReference>
<dbReference type="Pfam" id="PF00501">
    <property type="entry name" value="AMP-binding"/>
    <property type="match status" value="1"/>
</dbReference>
<comment type="caution">
    <text evidence="4">The sequence shown here is derived from an EMBL/GenBank/DDBJ whole genome shotgun (WGS) entry which is preliminary data.</text>
</comment>
<dbReference type="SUPFAM" id="SSF47336">
    <property type="entry name" value="ACP-like"/>
    <property type="match status" value="1"/>
</dbReference>
<dbReference type="InterPro" id="IPR020806">
    <property type="entry name" value="PKS_PP-bd"/>
</dbReference>
<dbReference type="PANTHER" id="PTHR45527">
    <property type="entry name" value="NONRIBOSOMAL PEPTIDE SYNTHETASE"/>
    <property type="match status" value="1"/>
</dbReference>
<keyword evidence="2" id="KW-0596">Phosphopantetheine</keyword>
<dbReference type="Gene3D" id="3.30.559.10">
    <property type="entry name" value="Chloramphenicol acetyltransferase-like domain"/>
    <property type="match status" value="1"/>
</dbReference>
<dbReference type="Pfam" id="PF13193">
    <property type="entry name" value="AMP-binding_C"/>
    <property type="match status" value="1"/>
</dbReference>
<dbReference type="Gene3D" id="3.40.50.12780">
    <property type="entry name" value="N-terminal domain of ligase-like"/>
    <property type="match status" value="1"/>
</dbReference>
<evidence type="ECO:0000313" key="5">
    <source>
        <dbReference type="Proteomes" id="UP000320431"/>
    </source>
</evidence>
<dbReference type="InterPro" id="IPR020802">
    <property type="entry name" value="TesA-like"/>
</dbReference>
<sequence>MNESYRVSLPLTIAQRGLWVGQKIAAANATLNIAEAIEISGPVDPVQFLRALRQVVREAETLRVQVIEEDGKPRQIVRPADGDAHENRPPHDGGFPFIDVSAEADPRAAAEAWMRADLIRPVDLARDPLWVAALFKAADDRYFWYQRAHHVVYDGYSGGMVVRRVAQLYTAYVEGREPEPCEFGSLSALIEAEAAYRDSKRLQRDREYWLQQLADLPEAVTLARGARSDEGGLRHSIGYLPIAKARRLDELGRRHSASLPQVLIALIAAYFHRATGANDLVFGMPVSGRVGAALRASPGMVANAVTIRLSFAPGSTATDLFEQVSKVVRHALRHQQYRYEDLRRDLGLIGQDRHIARLGINIEPFDYQLDFGGAPATSHNLSNGSQEDLTVFVFDRGNNSDPCIYFDANPALYPMAELDEHRRRLMRLIDAVLDDPAQPLDRIDILGDGERRRLLVDYNATAAPLQDVGLPQLLARQAAATPEAIAVVAGDTALSYRELHRRSLRQARLLVADGIGPGDIVAIALPRGAQLLIALLAIMRSGATYLPIDPDGPAERIAMMLDDAAPVAMIAPPSAHAQYGGGGLLMLAPEEDWEPADAPPEPDLSTPDATAYLLYTSGSTGRPKGVEVSHRNLGNFLQGMRRQLDPRADDRFLAVTTVSFDIAALELFLPLTTGARTVIADAGIAHDPPRLARLIADAGITHVQATPSLWRVLLACRQARLDRVHALVGGEALGATLATELRRRAARVTQFYGPTETTVWSTAFDLAESGPHDTDGRQAPPIGRPILNTRLYVLDGDRQPVISGAVGELYIGGAGVAKGYLRRPQLNTERFLDDPFAADGSRMYRTGDRVRWLDGGVLEFVGRIDDQVKIRGHRVELAEVEQQLLASPSVAAAAVLAHRDGEGGTSLAAYLVAVDGDQVDESGLRGHLASRLPEAMIPSAFVWMPQLPLTPNGKLDRKALPRPEQRGRAPHVEPTTAIEKKLAALWCAVLGRERVGLHDNFFDLGGDSLSAAEMIARFPEYLSMELPLASVFEASTIAGLAACLDDGQARTTHDQDPLAALLPLRGNGRERERPLFCIHPVVGLGWAYAGLLRHLDPGLPVYGLQARGLRGDDSLPASLEEIAADCIARMRSVQPEGPYRLLGWSLGGLIAHAIATRLQVRGERVELLAMMDAYPFATHPGHDVRDASSEAGEVRAALRFLGFHRKAGDNPPATLDALAEWLCAEYDVLSMPLVRELVKRDPRLIEHVAAVTGNHLQLARRYVPDHCGTEPVHGDLLFFRAARQARVDLEGLMHYRPTVWAPCFDGQVELHEIDSDHQSMLEPGPAARIGRVLQERIDLLRRHREAPVPERSGRRPAAVHKSALPVGG</sequence>
<organism evidence="4 5">
    <name type="scientific">Marilutibacter maris</name>
    <dbReference type="NCBI Taxonomy" id="1605891"/>
    <lineage>
        <taxon>Bacteria</taxon>
        <taxon>Pseudomonadati</taxon>
        <taxon>Pseudomonadota</taxon>
        <taxon>Gammaproteobacteria</taxon>
        <taxon>Lysobacterales</taxon>
        <taxon>Lysobacteraceae</taxon>
        <taxon>Marilutibacter</taxon>
    </lineage>
</organism>
<dbReference type="InterPro" id="IPR045851">
    <property type="entry name" value="AMP-bd_C_sf"/>
</dbReference>
<reference evidence="4 5" key="1">
    <citation type="submission" date="2019-10" db="EMBL/GenBank/DDBJ databases">
        <title>Lysobacter alkalisoli sp. nov., isolated from saline-alkaline soil.</title>
        <authorList>
            <person name="Sun J.-Q."/>
        </authorList>
    </citation>
    <scope>NUCLEOTIDE SEQUENCE [LARGE SCALE GENOMIC DNA]</scope>
    <source>
        <strain evidence="4 5">KCTC 42381</strain>
    </source>
</reference>
<dbReference type="InterPro" id="IPR006162">
    <property type="entry name" value="Ppantetheine_attach_site"/>
</dbReference>
<dbReference type="GO" id="GO:0031177">
    <property type="term" value="F:phosphopantetheine binding"/>
    <property type="evidence" value="ECO:0007669"/>
    <property type="project" value="InterPro"/>
</dbReference>
<evidence type="ECO:0000256" key="2">
    <source>
        <dbReference type="ARBA" id="ARBA00022450"/>
    </source>
</evidence>
<dbReference type="PROSITE" id="PS50075">
    <property type="entry name" value="CARRIER"/>
    <property type="match status" value="1"/>
</dbReference>
<dbReference type="RefSeq" id="WP_141483017.1">
    <property type="nucleotide sequence ID" value="NZ_VICD02000266.1"/>
</dbReference>
<dbReference type="FunFam" id="3.40.50.12780:FF:000012">
    <property type="entry name" value="Non-ribosomal peptide synthetase"/>
    <property type="match status" value="1"/>
</dbReference>
<dbReference type="InterPro" id="IPR000873">
    <property type="entry name" value="AMP-dep_synth/lig_dom"/>
</dbReference>
<dbReference type="Proteomes" id="UP000320431">
    <property type="component" value="Unassembled WGS sequence"/>
</dbReference>
<dbReference type="SMART" id="SM00823">
    <property type="entry name" value="PKS_PP"/>
    <property type="match status" value="1"/>
</dbReference>
<dbReference type="InterPro" id="IPR001031">
    <property type="entry name" value="Thioesterase"/>
</dbReference>
<dbReference type="Pfam" id="PF00550">
    <property type="entry name" value="PP-binding"/>
    <property type="match status" value="1"/>
</dbReference>
<dbReference type="InterPro" id="IPR036736">
    <property type="entry name" value="ACP-like_sf"/>
</dbReference>
<dbReference type="InterPro" id="IPR020845">
    <property type="entry name" value="AMP-binding_CS"/>
</dbReference>
<dbReference type="Gene3D" id="3.30.559.30">
    <property type="entry name" value="Nonribosomal peptide synthetase, condensation domain"/>
    <property type="match status" value="1"/>
</dbReference>
<dbReference type="FunFam" id="2.30.38.10:FF:000001">
    <property type="entry name" value="Non-ribosomal peptide synthetase PvdI"/>
    <property type="match status" value="1"/>
</dbReference>
<dbReference type="InterPro" id="IPR001242">
    <property type="entry name" value="Condensation_dom"/>
</dbReference>
<dbReference type="GO" id="GO:0047527">
    <property type="term" value="F:2,3-dihydroxybenzoate-serine ligase activity"/>
    <property type="evidence" value="ECO:0007669"/>
    <property type="project" value="TreeGrafter"/>
</dbReference>
<protein>
    <submittedName>
        <fullName evidence="4">Amino acid adenylation domain-containing protein</fullName>
    </submittedName>
</protein>
<dbReference type="InterPro" id="IPR029058">
    <property type="entry name" value="AB_hydrolase_fold"/>
</dbReference>
<dbReference type="PROSITE" id="PS00012">
    <property type="entry name" value="PHOSPHOPANTETHEINE"/>
    <property type="match status" value="1"/>
</dbReference>
<dbReference type="FunFam" id="3.30.300.30:FF:000010">
    <property type="entry name" value="Enterobactin synthetase component F"/>
    <property type="match status" value="1"/>
</dbReference>
<comment type="cofactor">
    <cofactor evidence="1">
        <name>pantetheine 4'-phosphate</name>
        <dbReference type="ChEBI" id="CHEBI:47942"/>
    </cofactor>
</comment>
<evidence type="ECO:0000256" key="1">
    <source>
        <dbReference type="ARBA" id="ARBA00001957"/>
    </source>
</evidence>
<dbReference type="GO" id="GO:0009239">
    <property type="term" value="P:enterobactin biosynthetic process"/>
    <property type="evidence" value="ECO:0007669"/>
    <property type="project" value="TreeGrafter"/>
</dbReference>
<dbReference type="GO" id="GO:0009366">
    <property type="term" value="C:enterobactin synthetase complex"/>
    <property type="evidence" value="ECO:0007669"/>
    <property type="project" value="TreeGrafter"/>
</dbReference>
<dbReference type="PROSITE" id="PS00455">
    <property type="entry name" value="AMP_BINDING"/>
    <property type="match status" value="1"/>
</dbReference>
<gene>
    <name evidence="4" type="ORF">FKV24_015385</name>
</gene>
<keyword evidence="3" id="KW-0597">Phosphoprotein</keyword>
<dbReference type="InterPro" id="IPR009081">
    <property type="entry name" value="PP-bd_ACP"/>
</dbReference>
<proteinExistence type="predicted"/>
<name>A0A508A991_9GAMM</name>
<dbReference type="GO" id="GO:0072330">
    <property type="term" value="P:monocarboxylic acid biosynthetic process"/>
    <property type="evidence" value="ECO:0007669"/>
    <property type="project" value="UniProtKB-ARBA"/>
</dbReference>
<dbReference type="InterPro" id="IPR042099">
    <property type="entry name" value="ANL_N_sf"/>
</dbReference>
<evidence type="ECO:0000313" key="4">
    <source>
        <dbReference type="EMBL" id="KAB8172136.1"/>
    </source>
</evidence>
<dbReference type="SMART" id="SM00824">
    <property type="entry name" value="PKS_TE"/>
    <property type="match status" value="1"/>
</dbReference>
<dbReference type="PANTHER" id="PTHR45527:SF1">
    <property type="entry name" value="FATTY ACID SYNTHASE"/>
    <property type="match status" value="1"/>
</dbReference>